<dbReference type="NCBIfam" id="TIGR01704">
    <property type="entry name" value="MTA_SAH-Nsdase"/>
    <property type="match status" value="1"/>
</dbReference>
<dbReference type="AlphaFoldDB" id="A0A9D1CQ32"/>
<keyword evidence="5" id="KW-0486">Methionine biosynthesis</keyword>
<dbReference type="GO" id="GO:0005829">
    <property type="term" value="C:cytosol"/>
    <property type="evidence" value="ECO:0007669"/>
    <property type="project" value="TreeGrafter"/>
</dbReference>
<evidence type="ECO:0000256" key="3">
    <source>
        <dbReference type="ARBA" id="ARBA00022605"/>
    </source>
</evidence>
<evidence type="ECO:0000313" key="8">
    <source>
        <dbReference type="Proteomes" id="UP000886887"/>
    </source>
</evidence>
<keyword evidence="4 7" id="KW-0378">Hydrolase</keyword>
<dbReference type="CDD" id="cd09008">
    <property type="entry name" value="MTAN"/>
    <property type="match status" value="1"/>
</dbReference>
<dbReference type="GO" id="GO:0009164">
    <property type="term" value="P:nucleoside catabolic process"/>
    <property type="evidence" value="ECO:0007669"/>
    <property type="project" value="InterPro"/>
</dbReference>
<proteinExistence type="predicted"/>
<evidence type="ECO:0000256" key="4">
    <source>
        <dbReference type="ARBA" id="ARBA00022801"/>
    </source>
</evidence>
<organism evidence="7 8">
    <name type="scientific">Candidatus Onthenecus intestinigallinarum</name>
    <dbReference type="NCBI Taxonomy" id="2840875"/>
    <lineage>
        <taxon>Bacteria</taxon>
        <taxon>Bacillati</taxon>
        <taxon>Bacillota</taxon>
        <taxon>Clostridia</taxon>
        <taxon>Eubacteriales</taxon>
        <taxon>Candidatus Onthenecus</taxon>
    </lineage>
</organism>
<dbReference type="Gene3D" id="3.40.50.1580">
    <property type="entry name" value="Nucleoside phosphorylase domain"/>
    <property type="match status" value="1"/>
</dbReference>
<dbReference type="InterPro" id="IPR000845">
    <property type="entry name" value="Nucleoside_phosphorylase_d"/>
</dbReference>
<dbReference type="Pfam" id="PF01048">
    <property type="entry name" value="PNP_UDP_1"/>
    <property type="match status" value="1"/>
</dbReference>
<accession>A0A9D1CQ32</accession>
<dbReference type="EMBL" id="DVFJ01000009">
    <property type="protein sequence ID" value="HIQ71225.1"/>
    <property type="molecule type" value="Genomic_DNA"/>
</dbReference>
<evidence type="ECO:0000256" key="5">
    <source>
        <dbReference type="ARBA" id="ARBA00023167"/>
    </source>
</evidence>
<dbReference type="PANTHER" id="PTHR46832:SF1">
    <property type="entry name" value="5'-METHYLTHIOADENOSINE_S-ADENOSYLHOMOCYSTEINE NUCLEOSIDASE"/>
    <property type="match status" value="1"/>
</dbReference>
<evidence type="ECO:0000259" key="6">
    <source>
        <dbReference type="Pfam" id="PF01048"/>
    </source>
</evidence>
<comment type="pathway">
    <text evidence="1">Amino-acid biosynthesis; L-methionine biosynthesis via salvage pathway; S-methyl-5-thio-alpha-D-ribose 1-phosphate from S-methyl-5'-thioadenosine (hydrolase route): step 1/2.</text>
</comment>
<comment type="caution">
    <text evidence="7">The sequence shown here is derived from an EMBL/GenBank/DDBJ whole genome shotgun (WGS) entry which is preliminary data.</text>
</comment>
<dbReference type="GO" id="GO:0019509">
    <property type="term" value="P:L-methionine salvage from methylthioadenosine"/>
    <property type="evidence" value="ECO:0007669"/>
    <property type="project" value="InterPro"/>
</dbReference>
<dbReference type="InterPro" id="IPR010049">
    <property type="entry name" value="MTA_SAH_Nsdase"/>
</dbReference>
<dbReference type="SUPFAM" id="SSF53167">
    <property type="entry name" value="Purine and uridine phosphorylases"/>
    <property type="match status" value="1"/>
</dbReference>
<dbReference type="PANTHER" id="PTHR46832">
    <property type="entry name" value="5'-METHYLTHIOADENOSINE/S-ADENOSYLHOMOCYSTEINE NUCLEOSIDASE"/>
    <property type="match status" value="1"/>
</dbReference>
<name>A0A9D1CQ32_9FIRM</name>
<dbReference type="InterPro" id="IPR035994">
    <property type="entry name" value="Nucleoside_phosphorylase_sf"/>
</dbReference>
<sequence>MNGIKLGVIGAMELEVEALRAALVGARSTQRASMTFYEGALRGLPCVVVRCGIGKVNAALCVQLLRDLFGVTHVLNTGVAGSLSAQLDIGDIVVSSDAAYHDVDVTALGYPAGQMPGMPAVFPADADLIARAQAACAAVAADVHAQTGRVVSGDQFVAQGARKDVLAREFGGLCTEMEGAAVAHAASVNGLPFVILRAISDKADDSAHMDYPTFERAAAARCAAIVEEMAARMA</sequence>
<feature type="domain" description="Nucleoside phosphorylase" evidence="6">
    <location>
        <begin position="5"/>
        <end position="229"/>
    </location>
</feature>
<evidence type="ECO:0000256" key="2">
    <source>
        <dbReference type="ARBA" id="ARBA00011974"/>
    </source>
</evidence>
<reference evidence="7" key="2">
    <citation type="journal article" date="2021" name="PeerJ">
        <title>Extensive microbial diversity within the chicken gut microbiome revealed by metagenomics and culture.</title>
        <authorList>
            <person name="Gilroy R."/>
            <person name="Ravi A."/>
            <person name="Getino M."/>
            <person name="Pursley I."/>
            <person name="Horton D.L."/>
            <person name="Alikhan N.F."/>
            <person name="Baker D."/>
            <person name="Gharbi K."/>
            <person name="Hall N."/>
            <person name="Watson M."/>
            <person name="Adriaenssens E.M."/>
            <person name="Foster-Nyarko E."/>
            <person name="Jarju S."/>
            <person name="Secka A."/>
            <person name="Antonio M."/>
            <person name="Oren A."/>
            <person name="Chaudhuri R.R."/>
            <person name="La Ragione R."/>
            <person name="Hildebrand F."/>
            <person name="Pallen M.J."/>
        </authorList>
    </citation>
    <scope>NUCLEOTIDE SEQUENCE</scope>
    <source>
        <strain evidence="7">ChiSxjej2B14-6234</strain>
    </source>
</reference>
<dbReference type="GO" id="GO:0019284">
    <property type="term" value="P:L-methionine salvage from S-adenosylmethionine"/>
    <property type="evidence" value="ECO:0007669"/>
    <property type="project" value="TreeGrafter"/>
</dbReference>
<protein>
    <recommendedName>
        <fullName evidence="2">adenosylhomocysteine nucleosidase</fullName>
        <ecNumber evidence="2">3.2.2.9</ecNumber>
    </recommendedName>
</protein>
<dbReference type="GO" id="GO:0008782">
    <property type="term" value="F:adenosylhomocysteine nucleosidase activity"/>
    <property type="evidence" value="ECO:0007669"/>
    <property type="project" value="UniProtKB-EC"/>
</dbReference>
<keyword evidence="7" id="KW-0326">Glycosidase</keyword>
<evidence type="ECO:0000256" key="1">
    <source>
        <dbReference type="ARBA" id="ARBA00004945"/>
    </source>
</evidence>
<dbReference type="NCBIfam" id="NF004079">
    <property type="entry name" value="PRK05584.1"/>
    <property type="match status" value="1"/>
</dbReference>
<evidence type="ECO:0000313" key="7">
    <source>
        <dbReference type="EMBL" id="HIQ71225.1"/>
    </source>
</evidence>
<dbReference type="GO" id="GO:0008930">
    <property type="term" value="F:methylthioadenosine nucleosidase activity"/>
    <property type="evidence" value="ECO:0007669"/>
    <property type="project" value="InterPro"/>
</dbReference>
<gene>
    <name evidence="7" type="ORF">IAB73_03320</name>
</gene>
<reference evidence="7" key="1">
    <citation type="submission" date="2020-10" db="EMBL/GenBank/DDBJ databases">
        <authorList>
            <person name="Gilroy R."/>
        </authorList>
    </citation>
    <scope>NUCLEOTIDE SEQUENCE</scope>
    <source>
        <strain evidence="7">ChiSxjej2B14-6234</strain>
    </source>
</reference>
<dbReference type="Proteomes" id="UP000886887">
    <property type="component" value="Unassembled WGS sequence"/>
</dbReference>
<dbReference type="EC" id="3.2.2.9" evidence="2"/>
<keyword evidence="3" id="KW-0028">Amino-acid biosynthesis</keyword>